<dbReference type="InterPro" id="IPR001209">
    <property type="entry name" value="Ribosomal_uS14"/>
</dbReference>
<evidence type="ECO:0000256" key="10">
    <source>
        <dbReference type="HAMAP-Rule" id="MF_01364"/>
    </source>
</evidence>
<comment type="function">
    <text evidence="10">Binds 16S rRNA, required for the assembly of 30S particles and may also be responsible for determining the conformation of the 16S rRNA at the A site.</text>
</comment>
<sequence>MAKKALVNKAARKPRFAVRSYTRCSKCGRPRAVYRKFGLCRICLREMAHAGELPGVQKSSW</sequence>
<evidence type="ECO:0000256" key="6">
    <source>
        <dbReference type="ARBA" id="ARBA00023274"/>
    </source>
</evidence>
<keyword evidence="2 10" id="KW-0699">rRNA-binding</keyword>
<evidence type="ECO:0000256" key="4">
    <source>
        <dbReference type="ARBA" id="ARBA00022884"/>
    </source>
</evidence>
<dbReference type="InterPro" id="IPR018271">
    <property type="entry name" value="Ribosomal_uS14_CS"/>
</dbReference>
<evidence type="ECO:0000256" key="7">
    <source>
        <dbReference type="ARBA" id="ARBA00035167"/>
    </source>
</evidence>
<dbReference type="HOGENOM" id="CLU_139869_3_0_11"/>
<evidence type="ECO:0000256" key="5">
    <source>
        <dbReference type="ARBA" id="ARBA00022980"/>
    </source>
</evidence>
<evidence type="ECO:0000256" key="1">
    <source>
        <dbReference type="ARBA" id="ARBA00022723"/>
    </source>
</evidence>
<dbReference type="GO" id="GO:0015935">
    <property type="term" value="C:small ribosomal subunit"/>
    <property type="evidence" value="ECO:0007669"/>
    <property type="project" value="TreeGrafter"/>
</dbReference>
<keyword evidence="1 10" id="KW-0479">Metal-binding</keyword>
<reference evidence="11" key="2">
    <citation type="submission" date="2014-04" db="EMBL/GenBank/DDBJ databases">
        <authorList>
            <person name="Xu Y.W."/>
            <person name="Yang Q."/>
        </authorList>
    </citation>
    <scope>NUCLEOTIDE SEQUENCE</scope>
    <source>
        <strain evidence="11">DSM 44626</strain>
    </source>
</reference>
<dbReference type="GO" id="GO:0005737">
    <property type="term" value="C:cytoplasm"/>
    <property type="evidence" value="ECO:0007669"/>
    <property type="project" value="UniProtKB-ARBA"/>
</dbReference>
<dbReference type="HAMAP" id="MF_01364_B">
    <property type="entry name" value="Ribosomal_uS14_2_B"/>
    <property type="match status" value="1"/>
</dbReference>
<name>A0A024JT79_9MYCO</name>
<evidence type="ECO:0000256" key="9">
    <source>
        <dbReference type="ARBA" id="ARBA00060857"/>
    </source>
</evidence>
<dbReference type="Gene3D" id="4.10.830.10">
    <property type="entry name" value="30s Ribosomal Protein S14, Chain N"/>
    <property type="match status" value="1"/>
</dbReference>
<reference evidence="12 13" key="3">
    <citation type="submission" date="2016-01" db="EMBL/GenBank/DDBJ databases">
        <title>The new phylogeny of the genus Mycobacterium.</title>
        <authorList>
            <person name="Tarcisio F."/>
            <person name="Conor M."/>
            <person name="Antonella G."/>
            <person name="Elisabetta G."/>
            <person name="Giulia F.S."/>
            <person name="Sara T."/>
            <person name="Anna F."/>
            <person name="Clotilde B."/>
            <person name="Roberto B."/>
            <person name="Veronica D.S."/>
            <person name="Fabio R."/>
            <person name="Monica P."/>
            <person name="Olivier J."/>
            <person name="Enrico T."/>
            <person name="Nicola S."/>
        </authorList>
    </citation>
    <scope>NUCLEOTIDE SEQUENCE [LARGE SCALE GENOMIC DNA]</scope>
    <source>
        <strain evidence="12 13">DSM 44626</strain>
    </source>
</reference>
<dbReference type="SUPFAM" id="SSF57716">
    <property type="entry name" value="Glucocorticoid receptor-like (DNA-binding domain)"/>
    <property type="match status" value="1"/>
</dbReference>
<dbReference type="PANTHER" id="PTHR19836:SF19">
    <property type="entry name" value="SMALL RIBOSOMAL SUBUNIT PROTEIN US14M"/>
    <property type="match status" value="1"/>
</dbReference>
<dbReference type="EMBL" id="LQPY01000026">
    <property type="protein sequence ID" value="ORX02554.1"/>
    <property type="molecule type" value="Genomic_DNA"/>
</dbReference>
<evidence type="ECO:0000256" key="2">
    <source>
        <dbReference type="ARBA" id="ARBA00022730"/>
    </source>
</evidence>
<dbReference type="InterPro" id="IPR043140">
    <property type="entry name" value="Ribosomal_uS14_sf"/>
</dbReference>
<keyword evidence="3 10" id="KW-0862">Zinc</keyword>
<dbReference type="PANTHER" id="PTHR19836">
    <property type="entry name" value="30S RIBOSOMAL PROTEIN S14"/>
    <property type="match status" value="1"/>
</dbReference>
<dbReference type="eggNOG" id="COG0199">
    <property type="taxonomic scope" value="Bacteria"/>
</dbReference>
<dbReference type="Proteomes" id="UP000028880">
    <property type="component" value="Unassembled WGS sequence"/>
</dbReference>
<dbReference type="STRING" id="47839.BN973_01391"/>
<comment type="subunit">
    <text evidence="8 10">Part of the 30S ribosomal subunit. Contacts proteins S3 and S10.</text>
</comment>
<dbReference type="GO" id="GO:0008270">
    <property type="term" value="F:zinc ion binding"/>
    <property type="evidence" value="ECO:0007669"/>
    <property type="project" value="UniProtKB-UniRule"/>
</dbReference>
<accession>A0A024JT79</accession>
<dbReference type="PROSITE" id="PS00527">
    <property type="entry name" value="RIBOSOMAL_S14"/>
    <property type="match status" value="1"/>
</dbReference>
<evidence type="ECO:0000313" key="12">
    <source>
        <dbReference type="EMBL" id="ORX02554.1"/>
    </source>
</evidence>
<keyword evidence="6 10" id="KW-0687">Ribonucleoprotein</keyword>
<gene>
    <name evidence="11" type="primary">rpsN_2</name>
    <name evidence="10 12" type="synonym">rpsN</name>
    <name evidence="10" type="synonym">rpsZ</name>
    <name evidence="12" type="ORF">AWC29_20100</name>
    <name evidence="11" type="ORF">BN973_01391</name>
</gene>
<evidence type="ECO:0000256" key="3">
    <source>
        <dbReference type="ARBA" id="ARBA00022833"/>
    </source>
</evidence>
<dbReference type="RefSeq" id="WP_036466725.1">
    <property type="nucleotide sequence ID" value="NZ_HG964446.1"/>
</dbReference>
<evidence type="ECO:0000313" key="11">
    <source>
        <dbReference type="EMBL" id="CDO87040.1"/>
    </source>
</evidence>
<protein>
    <recommendedName>
        <fullName evidence="7 10">Small ribosomal subunit protein uS14</fullName>
    </recommendedName>
</protein>
<feature type="binding site" evidence="10">
    <location>
        <position position="40"/>
    </location>
    <ligand>
        <name>Zn(2+)</name>
        <dbReference type="ChEBI" id="CHEBI:29105"/>
    </ligand>
</feature>
<evidence type="ECO:0000256" key="8">
    <source>
        <dbReference type="ARBA" id="ARBA00047110"/>
    </source>
</evidence>
<dbReference type="GO" id="GO:0006412">
    <property type="term" value="P:translation"/>
    <property type="evidence" value="ECO:0007669"/>
    <property type="project" value="UniProtKB-UniRule"/>
</dbReference>
<proteinExistence type="inferred from homology"/>
<dbReference type="EMBL" id="HG964446">
    <property type="protein sequence ID" value="CDO87040.1"/>
    <property type="molecule type" value="Genomic_DNA"/>
</dbReference>
<evidence type="ECO:0000313" key="13">
    <source>
        <dbReference type="Proteomes" id="UP000193710"/>
    </source>
</evidence>
<dbReference type="InterPro" id="IPR023053">
    <property type="entry name" value="Ribosomal_uS14_bact"/>
</dbReference>
<reference evidence="11" key="1">
    <citation type="journal article" date="2014" name="Genome Announc.">
        <title>Draft Genome Sequence of Mycobacterium triplex DSM 44626.</title>
        <authorList>
            <person name="Sassi M."/>
            <person name="Croce O."/>
            <person name="Robert C."/>
            <person name="Raoult D."/>
            <person name="Drancourt M."/>
        </authorList>
    </citation>
    <scope>NUCLEOTIDE SEQUENCE [LARGE SCALE GENOMIC DNA]</scope>
    <source>
        <strain evidence="11">DSM 44626</strain>
    </source>
</reference>
<keyword evidence="4 10" id="KW-0694">RNA-binding</keyword>
<dbReference type="Proteomes" id="UP000193710">
    <property type="component" value="Unassembled WGS sequence"/>
</dbReference>
<organism evidence="11">
    <name type="scientific">Mycobacterium triplex</name>
    <dbReference type="NCBI Taxonomy" id="47839"/>
    <lineage>
        <taxon>Bacteria</taxon>
        <taxon>Bacillati</taxon>
        <taxon>Actinomycetota</taxon>
        <taxon>Actinomycetes</taxon>
        <taxon>Mycobacteriales</taxon>
        <taxon>Mycobacteriaceae</taxon>
        <taxon>Mycobacterium</taxon>
        <taxon>Mycobacterium simiae complex</taxon>
    </lineage>
</organism>
<dbReference type="AlphaFoldDB" id="A0A024JT79"/>
<feature type="binding site" evidence="10">
    <location>
        <position position="24"/>
    </location>
    <ligand>
        <name>Zn(2+)</name>
        <dbReference type="ChEBI" id="CHEBI:29105"/>
    </ligand>
</feature>
<comment type="cofactor">
    <cofactor evidence="10">
        <name>Zn(2+)</name>
        <dbReference type="ChEBI" id="CHEBI:29105"/>
    </cofactor>
    <text evidence="10">Binds 1 zinc ion per subunit.</text>
</comment>
<feature type="binding site" evidence="10">
    <location>
        <position position="27"/>
    </location>
    <ligand>
        <name>Zn(2+)</name>
        <dbReference type="ChEBI" id="CHEBI:29105"/>
    </ligand>
</feature>
<dbReference type="NCBIfam" id="NF005974">
    <property type="entry name" value="PRK08061.1"/>
    <property type="match status" value="1"/>
</dbReference>
<keyword evidence="13" id="KW-1185">Reference proteome</keyword>
<dbReference type="Pfam" id="PF00253">
    <property type="entry name" value="Ribosomal_S14"/>
    <property type="match status" value="1"/>
</dbReference>
<keyword evidence="5 10" id="KW-0689">Ribosomal protein</keyword>
<dbReference type="GO" id="GO:0019843">
    <property type="term" value="F:rRNA binding"/>
    <property type="evidence" value="ECO:0007669"/>
    <property type="project" value="UniProtKB-UniRule"/>
</dbReference>
<dbReference type="GO" id="GO:0003735">
    <property type="term" value="F:structural constituent of ribosome"/>
    <property type="evidence" value="ECO:0007669"/>
    <property type="project" value="InterPro"/>
</dbReference>
<comment type="similarity">
    <text evidence="9 10">Belongs to the universal ribosomal protein uS14 family. Zinc-binding uS14 subfamily.</text>
</comment>
<feature type="binding site" evidence="10">
    <location>
        <position position="43"/>
    </location>
    <ligand>
        <name>Zn(2+)</name>
        <dbReference type="ChEBI" id="CHEBI:29105"/>
    </ligand>
</feature>
<dbReference type="FunFam" id="4.10.830.10:FF:000001">
    <property type="entry name" value="30S ribosomal protein S14 type Z"/>
    <property type="match status" value="1"/>
</dbReference>
<dbReference type="OrthoDB" id="9810484at2"/>